<keyword evidence="9" id="KW-0233">DNA recombination</keyword>
<dbReference type="InParanoid" id="A0A2J7QL79"/>
<keyword evidence="6" id="KW-0229">DNA integration</keyword>
<proteinExistence type="predicted"/>
<dbReference type="EMBL" id="NEVH01013252">
    <property type="protein sequence ID" value="PNF29308.1"/>
    <property type="molecule type" value="Genomic_DNA"/>
</dbReference>
<dbReference type="SUPFAM" id="SSF53098">
    <property type="entry name" value="Ribonuclease H-like"/>
    <property type="match status" value="1"/>
</dbReference>
<evidence type="ECO:0000256" key="3">
    <source>
        <dbReference type="ARBA" id="ARBA00022759"/>
    </source>
</evidence>
<evidence type="ECO:0000256" key="5">
    <source>
        <dbReference type="ARBA" id="ARBA00022842"/>
    </source>
</evidence>
<keyword evidence="1" id="KW-0540">Nuclease</keyword>
<keyword evidence="3" id="KW-0255">Endonuclease</keyword>
<protein>
    <recommendedName>
        <fullName evidence="11">Integrase catalytic domain-containing protein</fullName>
    </recommendedName>
</protein>
<feature type="domain" description="Integrase catalytic" evidence="11">
    <location>
        <begin position="34"/>
        <end position="200"/>
    </location>
</feature>
<evidence type="ECO:0000256" key="8">
    <source>
        <dbReference type="ARBA" id="ARBA00022932"/>
    </source>
</evidence>
<keyword evidence="8" id="KW-0548">Nucleotidyltransferase</keyword>
<sequence length="773" mass="88282">MVDGVNIEGTPPNVCEVCQEGKQTKLPCNTQRVRAKRPLERIHGDVVGPIFPIGYDGSRYILTLVDNYTHFLVTYAIKNKSEVVSCIKQYEAAATARFSVKICKFRCDSGGEYVTNELKEFFAEKGIQFEYTIPYSPALNGVSERTNRTLLDKARSMLIGSGLPKNLWVEAVMSAAYLVNRRPSKALEIVTPAEMWYGVKPDLSKVRVFGSVAYLHKPKELQAWKFDSRSRKCFMVGYCPNGYRLWCPVEKKIIVGRDVKFDEGSVAKIKGNVVNFESDDSDNKESIVSDVEKENISELDCNVDNGRNNGDGVPELRRSERIKKPPKYLEDYAACAYNIESYINNLPVDYEELADRSDKENWLQAVHEELESLEENNTWEIVPKPIGKKVIDSKWVFTLKHNDKGEIERYKARLVIKGCAQKRGIDYGETYSPVARLTTLRTLLSVITLQNMHSHQLDVQNAFLHGVLKEEIFMRPPTGLNIGNDKVCRLNKTLYGLKQAPMEWNKEFNNYVQGLGFKQSEYDKCLYVRNQDGKPIYILLYVDDFIIASKDLQEMTVLKNKLKEKFKVKDLGNLKYFLGIRIIRKEQTMHLSQAAYVGKLLEKFGMSDCHQVKTPMEQNPPRELEGDCIVGQKPYKELVSCLKYLMLNTRPDISSAINFYSRYQSNATEAQWLGLKRILRYLKGTADIGLLYDVNTKKPLVSYADADWANDYDRKSISGFLIQVYGNYVGWVTRKQNRVALSSTEAEYVALASAVTEVLWMKGLLVDFQICDI</sequence>
<evidence type="ECO:0000256" key="6">
    <source>
        <dbReference type="ARBA" id="ARBA00022908"/>
    </source>
</evidence>
<dbReference type="InterPro" id="IPR036397">
    <property type="entry name" value="RNaseH_sf"/>
</dbReference>
<dbReference type="Pfam" id="PF07727">
    <property type="entry name" value="RVT_2"/>
    <property type="match status" value="1"/>
</dbReference>
<dbReference type="GO" id="GO:0004519">
    <property type="term" value="F:endonuclease activity"/>
    <property type="evidence" value="ECO:0007669"/>
    <property type="project" value="UniProtKB-KW"/>
</dbReference>
<evidence type="ECO:0000256" key="10">
    <source>
        <dbReference type="ARBA" id="ARBA00023268"/>
    </source>
</evidence>
<gene>
    <name evidence="12" type="ORF">B7P43_G08659</name>
</gene>
<dbReference type="Proteomes" id="UP000235965">
    <property type="component" value="Unassembled WGS sequence"/>
</dbReference>
<dbReference type="GO" id="GO:0006310">
    <property type="term" value="P:DNA recombination"/>
    <property type="evidence" value="ECO:0007669"/>
    <property type="project" value="UniProtKB-KW"/>
</dbReference>
<dbReference type="STRING" id="105785.A0A2J7QL79"/>
<evidence type="ECO:0000256" key="9">
    <source>
        <dbReference type="ARBA" id="ARBA00023172"/>
    </source>
</evidence>
<evidence type="ECO:0000256" key="1">
    <source>
        <dbReference type="ARBA" id="ARBA00022722"/>
    </source>
</evidence>
<dbReference type="GO" id="GO:0003964">
    <property type="term" value="F:RNA-directed DNA polymerase activity"/>
    <property type="evidence" value="ECO:0007669"/>
    <property type="project" value="UniProtKB-KW"/>
</dbReference>
<keyword evidence="7" id="KW-0695">RNA-directed DNA polymerase</keyword>
<accession>A0A2J7QL79</accession>
<keyword evidence="2" id="KW-0479">Metal-binding</keyword>
<dbReference type="GO" id="GO:0015074">
    <property type="term" value="P:DNA integration"/>
    <property type="evidence" value="ECO:0007669"/>
    <property type="project" value="UniProtKB-KW"/>
</dbReference>
<keyword evidence="10" id="KW-0511">Multifunctional enzyme</keyword>
<dbReference type="AlphaFoldDB" id="A0A2J7QL79"/>
<organism evidence="12 13">
    <name type="scientific">Cryptotermes secundus</name>
    <dbReference type="NCBI Taxonomy" id="105785"/>
    <lineage>
        <taxon>Eukaryota</taxon>
        <taxon>Metazoa</taxon>
        <taxon>Ecdysozoa</taxon>
        <taxon>Arthropoda</taxon>
        <taxon>Hexapoda</taxon>
        <taxon>Insecta</taxon>
        <taxon>Pterygota</taxon>
        <taxon>Neoptera</taxon>
        <taxon>Polyneoptera</taxon>
        <taxon>Dictyoptera</taxon>
        <taxon>Blattodea</taxon>
        <taxon>Blattoidea</taxon>
        <taxon>Termitoidae</taxon>
        <taxon>Kalotermitidae</taxon>
        <taxon>Cryptotermitinae</taxon>
        <taxon>Cryptotermes</taxon>
    </lineage>
</organism>
<keyword evidence="8" id="KW-0239">DNA-directed DNA polymerase</keyword>
<evidence type="ECO:0000256" key="7">
    <source>
        <dbReference type="ARBA" id="ARBA00022918"/>
    </source>
</evidence>
<dbReference type="Pfam" id="PF00665">
    <property type="entry name" value="rve"/>
    <property type="match status" value="1"/>
</dbReference>
<dbReference type="CDD" id="cd09272">
    <property type="entry name" value="RNase_HI_RT_Ty1"/>
    <property type="match status" value="1"/>
</dbReference>
<evidence type="ECO:0000313" key="12">
    <source>
        <dbReference type="EMBL" id="PNF29308.1"/>
    </source>
</evidence>
<dbReference type="SUPFAM" id="SSF56672">
    <property type="entry name" value="DNA/RNA polymerases"/>
    <property type="match status" value="1"/>
</dbReference>
<dbReference type="InterPro" id="IPR001584">
    <property type="entry name" value="Integrase_cat-core"/>
</dbReference>
<dbReference type="InterPro" id="IPR057670">
    <property type="entry name" value="SH3_retrovirus"/>
</dbReference>
<dbReference type="GO" id="GO:0003676">
    <property type="term" value="F:nucleic acid binding"/>
    <property type="evidence" value="ECO:0007669"/>
    <property type="project" value="InterPro"/>
</dbReference>
<dbReference type="InterPro" id="IPR039537">
    <property type="entry name" value="Retrotran_Ty1/copia-like"/>
</dbReference>
<comment type="caution">
    <text evidence="12">The sequence shown here is derived from an EMBL/GenBank/DDBJ whole genome shotgun (WGS) entry which is preliminary data.</text>
</comment>
<evidence type="ECO:0000259" key="11">
    <source>
        <dbReference type="PROSITE" id="PS50994"/>
    </source>
</evidence>
<dbReference type="GO" id="GO:0016787">
    <property type="term" value="F:hydrolase activity"/>
    <property type="evidence" value="ECO:0007669"/>
    <property type="project" value="UniProtKB-KW"/>
</dbReference>
<dbReference type="GO" id="GO:0046872">
    <property type="term" value="F:metal ion binding"/>
    <property type="evidence" value="ECO:0007669"/>
    <property type="project" value="UniProtKB-KW"/>
</dbReference>
<dbReference type="InterPro" id="IPR012337">
    <property type="entry name" value="RNaseH-like_sf"/>
</dbReference>
<evidence type="ECO:0000256" key="2">
    <source>
        <dbReference type="ARBA" id="ARBA00022723"/>
    </source>
</evidence>
<dbReference type="InterPro" id="IPR013103">
    <property type="entry name" value="RVT_2"/>
</dbReference>
<dbReference type="PROSITE" id="PS50994">
    <property type="entry name" value="INTEGRASE"/>
    <property type="match status" value="1"/>
</dbReference>
<dbReference type="OrthoDB" id="8190972at2759"/>
<dbReference type="Pfam" id="PF25597">
    <property type="entry name" value="SH3_retrovirus"/>
    <property type="match status" value="1"/>
</dbReference>
<keyword evidence="13" id="KW-1185">Reference proteome</keyword>
<dbReference type="GO" id="GO:0003887">
    <property type="term" value="F:DNA-directed DNA polymerase activity"/>
    <property type="evidence" value="ECO:0007669"/>
    <property type="project" value="UniProtKB-KW"/>
</dbReference>
<evidence type="ECO:0000313" key="13">
    <source>
        <dbReference type="Proteomes" id="UP000235965"/>
    </source>
</evidence>
<dbReference type="Gene3D" id="3.30.420.10">
    <property type="entry name" value="Ribonuclease H-like superfamily/Ribonuclease H"/>
    <property type="match status" value="1"/>
</dbReference>
<keyword evidence="5" id="KW-0460">Magnesium</keyword>
<dbReference type="InterPro" id="IPR043502">
    <property type="entry name" value="DNA/RNA_pol_sf"/>
</dbReference>
<dbReference type="GO" id="GO:0042575">
    <property type="term" value="C:DNA polymerase complex"/>
    <property type="evidence" value="ECO:0007669"/>
    <property type="project" value="UniProtKB-ARBA"/>
</dbReference>
<keyword evidence="4" id="KW-0378">Hydrolase</keyword>
<evidence type="ECO:0000256" key="4">
    <source>
        <dbReference type="ARBA" id="ARBA00022801"/>
    </source>
</evidence>
<dbReference type="PANTHER" id="PTHR42648">
    <property type="entry name" value="TRANSPOSASE, PUTATIVE-RELATED"/>
    <property type="match status" value="1"/>
</dbReference>
<dbReference type="PANTHER" id="PTHR42648:SF11">
    <property type="entry name" value="TRANSPOSON TY4-P GAG-POL POLYPROTEIN"/>
    <property type="match status" value="1"/>
</dbReference>
<name>A0A2J7QL79_9NEOP</name>
<reference evidence="12 13" key="1">
    <citation type="submission" date="2017-12" db="EMBL/GenBank/DDBJ databases">
        <title>Hemimetabolous genomes reveal molecular basis of termite eusociality.</title>
        <authorList>
            <person name="Harrison M.C."/>
            <person name="Jongepier E."/>
            <person name="Robertson H.M."/>
            <person name="Arning N."/>
            <person name="Bitard-Feildel T."/>
            <person name="Chao H."/>
            <person name="Childers C.P."/>
            <person name="Dinh H."/>
            <person name="Doddapaneni H."/>
            <person name="Dugan S."/>
            <person name="Gowin J."/>
            <person name="Greiner C."/>
            <person name="Han Y."/>
            <person name="Hu H."/>
            <person name="Hughes D.S.T."/>
            <person name="Huylmans A.-K."/>
            <person name="Kemena C."/>
            <person name="Kremer L.P.M."/>
            <person name="Lee S.L."/>
            <person name="Lopez-Ezquerra A."/>
            <person name="Mallet L."/>
            <person name="Monroy-Kuhn J.M."/>
            <person name="Moser A."/>
            <person name="Murali S.C."/>
            <person name="Muzny D.M."/>
            <person name="Otani S."/>
            <person name="Piulachs M.-D."/>
            <person name="Poelchau M."/>
            <person name="Qu J."/>
            <person name="Schaub F."/>
            <person name="Wada-Katsumata A."/>
            <person name="Worley K.C."/>
            <person name="Xie Q."/>
            <person name="Ylla G."/>
            <person name="Poulsen M."/>
            <person name="Gibbs R.A."/>
            <person name="Schal C."/>
            <person name="Richards S."/>
            <person name="Belles X."/>
            <person name="Korb J."/>
            <person name="Bornberg-Bauer E."/>
        </authorList>
    </citation>
    <scope>NUCLEOTIDE SEQUENCE [LARGE SCALE GENOMIC DNA]</scope>
    <source>
        <tissue evidence="12">Whole body</tissue>
    </source>
</reference>
<keyword evidence="8" id="KW-0808">Transferase</keyword>